<feature type="region of interest" description="Disordered" evidence="1">
    <location>
        <begin position="296"/>
        <end position="325"/>
    </location>
</feature>
<feature type="region of interest" description="Disordered" evidence="1">
    <location>
        <begin position="344"/>
        <end position="367"/>
    </location>
</feature>
<protein>
    <submittedName>
        <fullName evidence="2">Uncharacterized protein</fullName>
    </submittedName>
</protein>
<feature type="compositionally biased region" description="Low complexity" evidence="1">
    <location>
        <begin position="296"/>
        <end position="305"/>
    </location>
</feature>
<feature type="compositionally biased region" description="Low complexity" evidence="1">
    <location>
        <begin position="245"/>
        <end position="284"/>
    </location>
</feature>
<keyword evidence="3" id="KW-1185">Reference proteome</keyword>
<accession>A0A0L0SC97</accession>
<name>A0A0L0SC97_ALLM3</name>
<reference evidence="2 3" key="1">
    <citation type="submission" date="2009-11" db="EMBL/GenBank/DDBJ databases">
        <title>Annotation of Allomyces macrogynus ATCC 38327.</title>
        <authorList>
            <consortium name="The Broad Institute Genome Sequencing Platform"/>
            <person name="Russ C."/>
            <person name="Cuomo C."/>
            <person name="Burger G."/>
            <person name="Gray M.W."/>
            <person name="Holland P.W.H."/>
            <person name="King N."/>
            <person name="Lang F.B.F."/>
            <person name="Roger A.J."/>
            <person name="Ruiz-Trillo I."/>
            <person name="Young S.K."/>
            <person name="Zeng Q."/>
            <person name="Gargeya S."/>
            <person name="Fitzgerald M."/>
            <person name="Haas B."/>
            <person name="Abouelleil A."/>
            <person name="Alvarado L."/>
            <person name="Arachchi H.M."/>
            <person name="Berlin A."/>
            <person name="Chapman S.B."/>
            <person name="Gearin G."/>
            <person name="Goldberg J."/>
            <person name="Griggs A."/>
            <person name="Gujja S."/>
            <person name="Hansen M."/>
            <person name="Heiman D."/>
            <person name="Howarth C."/>
            <person name="Larimer J."/>
            <person name="Lui A."/>
            <person name="MacDonald P.J.P."/>
            <person name="McCowen C."/>
            <person name="Montmayeur A."/>
            <person name="Murphy C."/>
            <person name="Neiman D."/>
            <person name="Pearson M."/>
            <person name="Priest M."/>
            <person name="Roberts A."/>
            <person name="Saif S."/>
            <person name="Shea T."/>
            <person name="Sisk P."/>
            <person name="Stolte C."/>
            <person name="Sykes S."/>
            <person name="Wortman J."/>
            <person name="Nusbaum C."/>
            <person name="Birren B."/>
        </authorList>
    </citation>
    <scope>NUCLEOTIDE SEQUENCE [LARGE SCALE GENOMIC DNA]</scope>
    <source>
        <strain evidence="2 3">ATCC 38327</strain>
    </source>
</reference>
<organism evidence="2 3">
    <name type="scientific">Allomyces macrogynus (strain ATCC 38327)</name>
    <name type="common">Allomyces javanicus var. macrogynus</name>
    <dbReference type="NCBI Taxonomy" id="578462"/>
    <lineage>
        <taxon>Eukaryota</taxon>
        <taxon>Fungi</taxon>
        <taxon>Fungi incertae sedis</taxon>
        <taxon>Blastocladiomycota</taxon>
        <taxon>Blastocladiomycetes</taxon>
        <taxon>Blastocladiales</taxon>
        <taxon>Blastocladiaceae</taxon>
        <taxon>Allomyces</taxon>
    </lineage>
</organism>
<reference evidence="3" key="2">
    <citation type="submission" date="2009-11" db="EMBL/GenBank/DDBJ databases">
        <title>The Genome Sequence of Allomyces macrogynus strain ATCC 38327.</title>
        <authorList>
            <consortium name="The Broad Institute Genome Sequencing Platform"/>
            <person name="Russ C."/>
            <person name="Cuomo C."/>
            <person name="Shea T."/>
            <person name="Young S.K."/>
            <person name="Zeng Q."/>
            <person name="Koehrsen M."/>
            <person name="Haas B."/>
            <person name="Borodovsky M."/>
            <person name="Guigo R."/>
            <person name="Alvarado L."/>
            <person name="Berlin A."/>
            <person name="Borenstein D."/>
            <person name="Chen Z."/>
            <person name="Engels R."/>
            <person name="Freedman E."/>
            <person name="Gellesch M."/>
            <person name="Goldberg J."/>
            <person name="Griggs A."/>
            <person name="Gujja S."/>
            <person name="Heiman D."/>
            <person name="Hepburn T."/>
            <person name="Howarth C."/>
            <person name="Jen D."/>
            <person name="Larson L."/>
            <person name="Lewis B."/>
            <person name="Mehta T."/>
            <person name="Park D."/>
            <person name="Pearson M."/>
            <person name="Roberts A."/>
            <person name="Saif S."/>
            <person name="Shenoy N."/>
            <person name="Sisk P."/>
            <person name="Stolte C."/>
            <person name="Sykes S."/>
            <person name="Walk T."/>
            <person name="White J."/>
            <person name="Yandava C."/>
            <person name="Burger G."/>
            <person name="Gray M.W."/>
            <person name="Holland P.W.H."/>
            <person name="King N."/>
            <person name="Lang F.B.F."/>
            <person name="Roger A.J."/>
            <person name="Ruiz-Trillo I."/>
            <person name="Lander E."/>
            <person name="Nusbaum C."/>
        </authorList>
    </citation>
    <scope>NUCLEOTIDE SEQUENCE [LARGE SCALE GENOMIC DNA]</scope>
    <source>
        <strain evidence="3">ATCC 38327</strain>
    </source>
</reference>
<sequence length="367" mass="37694">MDPGPPPLDALGDARLLDRTLVCPRAFGRLRACLAQEHNHELADFWADFMLLVTLPKYLASWAGPTPSALFPTLAPDTAEGALAANSAADDWRRLASALPPVLAAAAAGIPSLPATPTSPTAPMPENNGGANAPAGGTEVTSPPARAASLHATSPIHHGEEMALNVRSSWLWPEPRTPRDGGLGAFPPYPPVVIEYAVGAGVGETGAPLAAYAIGDSSSIATPPHAASMHTAHHHHHLWSRDRTASSASLGSASYSGSGSNGSAVSATASPSAPSPTSSPAMSSLAKLWRKALTLTTGSSTGGSSPRASPTASPVFDPADPDHHTHHEYGQRVVWAVAEFSQRRPTTLHVATPGTTEGPTPPVSTMD</sequence>
<dbReference type="VEuPathDB" id="FungiDB:AMAG_05597"/>
<feature type="region of interest" description="Disordered" evidence="1">
    <location>
        <begin position="223"/>
        <end position="284"/>
    </location>
</feature>
<evidence type="ECO:0000313" key="2">
    <source>
        <dbReference type="EMBL" id="KNE60178.1"/>
    </source>
</evidence>
<evidence type="ECO:0000313" key="3">
    <source>
        <dbReference type="Proteomes" id="UP000054350"/>
    </source>
</evidence>
<dbReference type="AlphaFoldDB" id="A0A0L0SC97"/>
<dbReference type="Proteomes" id="UP000054350">
    <property type="component" value="Unassembled WGS sequence"/>
</dbReference>
<dbReference type="EMBL" id="GG745335">
    <property type="protein sequence ID" value="KNE60178.1"/>
    <property type="molecule type" value="Genomic_DNA"/>
</dbReference>
<gene>
    <name evidence="2" type="ORF">AMAG_05597</name>
</gene>
<feature type="compositionally biased region" description="Low complexity" evidence="1">
    <location>
        <begin position="114"/>
        <end position="137"/>
    </location>
</feature>
<feature type="region of interest" description="Disordered" evidence="1">
    <location>
        <begin position="114"/>
        <end position="146"/>
    </location>
</feature>
<evidence type="ECO:0000256" key="1">
    <source>
        <dbReference type="SAM" id="MobiDB-lite"/>
    </source>
</evidence>
<proteinExistence type="predicted"/>